<reference evidence="1" key="1">
    <citation type="submission" date="2021-02" db="EMBL/GenBank/DDBJ databases">
        <authorList>
            <person name="Nowell W R."/>
        </authorList>
    </citation>
    <scope>NUCLEOTIDE SEQUENCE</scope>
</reference>
<evidence type="ECO:0000313" key="2">
    <source>
        <dbReference type="Proteomes" id="UP000676336"/>
    </source>
</evidence>
<evidence type="ECO:0000313" key="1">
    <source>
        <dbReference type="EMBL" id="CAF5220227.1"/>
    </source>
</evidence>
<dbReference type="AlphaFoldDB" id="A0A8S3JJS7"/>
<accession>A0A8S3JJS7</accession>
<gene>
    <name evidence="1" type="ORF">SMN809_LOCUS81796</name>
</gene>
<proteinExistence type="predicted"/>
<comment type="caution">
    <text evidence="1">The sequence shown here is derived from an EMBL/GenBank/DDBJ whole genome shotgun (WGS) entry which is preliminary data.</text>
</comment>
<name>A0A8S3JJS7_9BILA</name>
<sequence length="175" mass="20105">NRDMPIVIVVTEENMQGSVFYAVTLRTKEGQAQKSLFHPTTKWQNIDIWRKNHLQQIDSSCVFWNQNNKTIVDENQSISMLEENSIALDGISQDQIRDVTFLFGSKTQVIRALKSIRIHDLLNNGTLQQLNLHVSPNDCILMQGESDDQILSTSDMQKSLEEYVQPIQFRISIVI</sequence>
<dbReference type="EMBL" id="CAJOBI010349478">
    <property type="protein sequence ID" value="CAF5220227.1"/>
    <property type="molecule type" value="Genomic_DNA"/>
</dbReference>
<protein>
    <submittedName>
        <fullName evidence="1">Uncharacterized protein</fullName>
    </submittedName>
</protein>
<feature type="non-terminal residue" evidence="1">
    <location>
        <position position="1"/>
    </location>
</feature>
<dbReference type="Proteomes" id="UP000676336">
    <property type="component" value="Unassembled WGS sequence"/>
</dbReference>
<organism evidence="1 2">
    <name type="scientific">Rotaria magnacalcarata</name>
    <dbReference type="NCBI Taxonomy" id="392030"/>
    <lineage>
        <taxon>Eukaryota</taxon>
        <taxon>Metazoa</taxon>
        <taxon>Spiralia</taxon>
        <taxon>Gnathifera</taxon>
        <taxon>Rotifera</taxon>
        <taxon>Eurotatoria</taxon>
        <taxon>Bdelloidea</taxon>
        <taxon>Philodinida</taxon>
        <taxon>Philodinidae</taxon>
        <taxon>Rotaria</taxon>
    </lineage>
</organism>